<dbReference type="Proteomes" id="UP000182652">
    <property type="component" value="Unassembled WGS sequence"/>
</dbReference>
<name>A0A1H4R654_9MICC</name>
<dbReference type="PANTHER" id="PTHR35526">
    <property type="entry name" value="ANTI-SIGMA-F FACTOR RSBW-RELATED"/>
    <property type="match status" value="1"/>
</dbReference>
<dbReference type="SUPFAM" id="SSF55874">
    <property type="entry name" value="ATPase domain of HSP90 chaperone/DNA topoisomerase II/histidine kinase"/>
    <property type="match status" value="1"/>
</dbReference>
<dbReference type="Gene3D" id="3.30.565.10">
    <property type="entry name" value="Histidine kinase-like ATPase, C-terminal domain"/>
    <property type="match status" value="1"/>
</dbReference>
<dbReference type="EMBL" id="FNSN01000003">
    <property type="protein sequence ID" value="SEC27298.1"/>
    <property type="molecule type" value="Genomic_DNA"/>
</dbReference>
<keyword evidence="4" id="KW-1185">Reference proteome</keyword>
<evidence type="ECO:0000256" key="1">
    <source>
        <dbReference type="ARBA" id="ARBA00022527"/>
    </source>
</evidence>
<dbReference type="RefSeq" id="WP_066215633.1">
    <property type="nucleotide sequence ID" value="NZ_FNSN01000003.1"/>
</dbReference>
<dbReference type="CDD" id="cd16936">
    <property type="entry name" value="HATPase_RsbW-like"/>
    <property type="match status" value="1"/>
</dbReference>
<accession>A0A1H4R654</accession>
<organism evidence="3 4">
    <name type="scientific">Arthrobacter woluwensis</name>
    <dbReference type="NCBI Taxonomy" id="156980"/>
    <lineage>
        <taxon>Bacteria</taxon>
        <taxon>Bacillati</taxon>
        <taxon>Actinomycetota</taxon>
        <taxon>Actinomycetes</taxon>
        <taxon>Micrococcales</taxon>
        <taxon>Micrococcaceae</taxon>
        <taxon>Arthrobacter</taxon>
    </lineage>
</organism>
<keyword evidence="3" id="KW-0418">Kinase</keyword>
<proteinExistence type="predicted"/>
<reference evidence="3 4" key="1">
    <citation type="submission" date="2016-10" db="EMBL/GenBank/DDBJ databases">
        <authorList>
            <person name="de Groot N.N."/>
        </authorList>
    </citation>
    <scope>NUCLEOTIDE SEQUENCE [LARGE SCALE GENOMIC DNA]</scope>
    <source>
        <strain evidence="3 4">DSM 10495</strain>
    </source>
</reference>
<evidence type="ECO:0000259" key="2">
    <source>
        <dbReference type="Pfam" id="PF13581"/>
    </source>
</evidence>
<protein>
    <submittedName>
        <fullName evidence="3">Serine/threonine-protein kinase RsbW</fullName>
    </submittedName>
</protein>
<keyword evidence="1" id="KW-0723">Serine/threonine-protein kinase</keyword>
<sequence length="139" mass="15020">MSGDREPVIHEGEASPGFVDEVLDALETLWLSAPSVPAEDRTLFMLAVSEVTTNIVQHSEPGVRVQVRLSADEGQLRAVVRDTAPAVVLDLESAELPDAESESGRGLALTVAVLDEFRHDGTEDGNLWTLRRSFGTAPR</sequence>
<feature type="domain" description="Histidine kinase/HSP90-like ATPase" evidence="2">
    <location>
        <begin position="14"/>
        <end position="130"/>
    </location>
</feature>
<evidence type="ECO:0000313" key="4">
    <source>
        <dbReference type="Proteomes" id="UP000182652"/>
    </source>
</evidence>
<dbReference type="InterPro" id="IPR003594">
    <property type="entry name" value="HATPase_dom"/>
</dbReference>
<dbReference type="InterPro" id="IPR036890">
    <property type="entry name" value="HATPase_C_sf"/>
</dbReference>
<dbReference type="AlphaFoldDB" id="A0A1H4R654"/>
<dbReference type="InterPro" id="IPR050267">
    <property type="entry name" value="Anti-sigma-factor_SerPK"/>
</dbReference>
<evidence type="ECO:0000313" key="3">
    <source>
        <dbReference type="EMBL" id="SEC27298.1"/>
    </source>
</evidence>
<gene>
    <name evidence="3" type="ORF">SAMN04489745_2468</name>
</gene>
<keyword evidence="3" id="KW-0808">Transferase</keyword>
<dbReference type="Pfam" id="PF13581">
    <property type="entry name" value="HATPase_c_2"/>
    <property type="match status" value="1"/>
</dbReference>
<dbReference type="PANTHER" id="PTHR35526:SF3">
    <property type="entry name" value="ANTI-SIGMA-F FACTOR RSBW"/>
    <property type="match status" value="1"/>
</dbReference>
<dbReference type="STRING" id="156980.SAMN04489745_2468"/>
<dbReference type="GO" id="GO:0004674">
    <property type="term" value="F:protein serine/threonine kinase activity"/>
    <property type="evidence" value="ECO:0007669"/>
    <property type="project" value="UniProtKB-KW"/>
</dbReference>